<dbReference type="AlphaFoldDB" id="A0AAV2ECI7"/>
<gene>
    <name evidence="2" type="ORF">LTRI10_LOCUS24714</name>
</gene>
<dbReference type="GO" id="GO:0005739">
    <property type="term" value="C:mitochondrion"/>
    <property type="evidence" value="ECO:0007669"/>
    <property type="project" value="TreeGrafter"/>
</dbReference>
<protein>
    <recommendedName>
        <fullName evidence="4">Protein NUCLEAR FUSION DEFECTIVE 6, chloroplastic/mitochondrial-like</fullName>
    </recommendedName>
</protein>
<evidence type="ECO:0008006" key="4">
    <source>
        <dbReference type="Google" id="ProtNLM"/>
    </source>
</evidence>
<dbReference type="InterPro" id="IPR043459">
    <property type="entry name" value="NFD6/NOXY2-like"/>
</dbReference>
<dbReference type="PANTHER" id="PTHR33156">
    <property type="entry name" value="OS02G0230000 PROTEIN"/>
    <property type="match status" value="1"/>
</dbReference>
<name>A0AAV2ECI7_9ROSI</name>
<proteinExistence type="predicted"/>
<feature type="region of interest" description="Disordered" evidence="1">
    <location>
        <begin position="39"/>
        <end position="59"/>
    </location>
</feature>
<organism evidence="2 3">
    <name type="scientific">Linum trigynum</name>
    <dbReference type="NCBI Taxonomy" id="586398"/>
    <lineage>
        <taxon>Eukaryota</taxon>
        <taxon>Viridiplantae</taxon>
        <taxon>Streptophyta</taxon>
        <taxon>Embryophyta</taxon>
        <taxon>Tracheophyta</taxon>
        <taxon>Spermatophyta</taxon>
        <taxon>Magnoliopsida</taxon>
        <taxon>eudicotyledons</taxon>
        <taxon>Gunneridae</taxon>
        <taxon>Pentapetalae</taxon>
        <taxon>rosids</taxon>
        <taxon>fabids</taxon>
        <taxon>Malpighiales</taxon>
        <taxon>Linaceae</taxon>
        <taxon>Linum</taxon>
    </lineage>
</organism>
<dbReference type="EMBL" id="OZ034817">
    <property type="protein sequence ID" value="CAL1383437.1"/>
    <property type="molecule type" value="Genomic_DNA"/>
</dbReference>
<evidence type="ECO:0000313" key="2">
    <source>
        <dbReference type="EMBL" id="CAL1383437.1"/>
    </source>
</evidence>
<dbReference type="Proteomes" id="UP001497516">
    <property type="component" value="Chromosome 4"/>
</dbReference>
<accession>A0AAV2ECI7</accession>
<evidence type="ECO:0000313" key="3">
    <source>
        <dbReference type="Proteomes" id="UP001497516"/>
    </source>
</evidence>
<keyword evidence="3" id="KW-1185">Reference proteome</keyword>
<reference evidence="2 3" key="1">
    <citation type="submission" date="2024-04" db="EMBL/GenBank/DDBJ databases">
        <authorList>
            <person name="Fracassetti M."/>
        </authorList>
    </citation>
    <scope>NUCLEOTIDE SEQUENCE [LARGE SCALE GENOMIC DNA]</scope>
</reference>
<evidence type="ECO:0000256" key="1">
    <source>
        <dbReference type="SAM" id="MobiDB-lite"/>
    </source>
</evidence>
<feature type="compositionally biased region" description="Low complexity" evidence="1">
    <location>
        <begin position="42"/>
        <end position="58"/>
    </location>
</feature>
<dbReference type="PANTHER" id="PTHR33156:SF2">
    <property type="entry name" value="OS01G0738000 PROTEIN"/>
    <property type="match status" value="1"/>
</dbReference>
<sequence length="111" mass="11416">MAASGARRIFQYSSSSSSKTLFSGASLAGNGRTSTFAKKASKLSGLSPPKPSSSSPLSHPRLAFSRLPVELGGALTLMPLHSATSSALFTSLLSLHSQSWGCLSEGFATPL</sequence>